<feature type="compositionally biased region" description="Low complexity" evidence="7">
    <location>
        <begin position="7"/>
        <end position="18"/>
    </location>
</feature>
<evidence type="ECO:0000256" key="4">
    <source>
        <dbReference type="ARBA" id="ARBA00022833"/>
    </source>
</evidence>
<feature type="region of interest" description="Disordered" evidence="7">
    <location>
        <begin position="1"/>
        <end position="44"/>
    </location>
</feature>
<keyword evidence="3 6" id="KW-0863">Zinc-finger</keyword>
<reference evidence="9" key="2">
    <citation type="submission" date="2023-05" db="EMBL/GenBank/DDBJ databases">
        <authorList>
            <person name="Schelkunov M.I."/>
        </authorList>
    </citation>
    <scope>NUCLEOTIDE SEQUENCE</scope>
    <source>
        <strain evidence="9">Hsosn_3</strain>
        <tissue evidence="9">Leaf</tissue>
    </source>
</reference>
<gene>
    <name evidence="9" type="ORF">POM88_006048</name>
</gene>
<keyword evidence="4" id="KW-0862">Zinc</keyword>
<evidence type="ECO:0000256" key="7">
    <source>
        <dbReference type="SAM" id="MobiDB-lite"/>
    </source>
</evidence>
<evidence type="ECO:0000313" key="10">
    <source>
        <dbReference type="Proteomes" id="UP001237642"/>
    </source>
</evidence>
<dbReference type="SUPFAM" id="SSF57667">
    <property type="entry name" value="beta-beta-alpha zinc fingers"/>
    <property type="match status" value="1"/>
</dbReference>
<dbReference type="GO" id="GO:0005634">
    <property type="term" value="C:nucleus"/>
    <property type="evidence" value="ECO:0007669"/>
    <property type="project" value="UniProtKB-SubCell"/>
</dbReference>
<comment type="subcellular location">
    <subcellularLocation>
        <location evidence="1">Nucleus</location>
    </subcellularLocation>
</comment>
<dbReference type="PANTHER" id="PTHR47287:SF15">
    <property type="entry name" value="ZINC FINGER PROTEIN 3-LIKE"/>
    <property type="match status" value="1"/>
</dbReference>
<feature type="region of interest" description="Disordered" evidence="7">
    <location>
        <begin position="70"/>
        <end position="92"/>
    </location>
</feature>
<evidence type="ECO:0000256" key="2">
    <source>
        <dbReference type="ARBA" id="ARBA00022723"/>
    </source>
</evidence>
<dbReference type="Proteomes" id="UP001237642">
    <property type="component" value="Unassembled WGS sequence"/>
</dbReference>
<keyword evidence="2" id="KW-0479">Metal-binding</keyword>
<comment type="caution">
    <text evidence="9">The sequence shown here is derived from an EMBL/GenBank/DDBJ whole genome shotgun (WGS) entry which is preliminary data.</text>
</comment>
<dbReference type="EMBL" id="JAUIZM010000002">
    <property type="protein sequence ID" value="KAK1396185.1"/>
    <property type="molecule type" value="Genomic_DNA"/>
</dbReference>
<name>A0AAD8J1V2_9APIA</name>
<dbReference type="PROSITE" id="PS50157">
    <property type="entry name" value="ZINC_FINGER_C2H2_2"/>
    <property type="match status" value="1"/>
</dbReference>
<evidence type="ECO:0000256" key="6">
    <source>
        <dbReference type="PROSITE-ProRule" id="PRU00042"/>
    </source>
</evidence>
<feature type="domain" description="C2H2-type" evidence="8">
    <location>
        <begin position="57"/>
        <end position="84"/>
    </location>
</feature>
<keyword evidence="5" id="KW-0539">Nucleus</keyword>
<dbReference type="GO" id="GO:0008270">
    <property type="term" value="F:zinc ion binding"/>
    <property type="evidence" value="ECO:0007669"/>
    <property type="project" value="UniProtKB-KW"/>
</dbReference>
<organism evidence="9 10">
    <name type="scientific">Heracleum sosnowskyi</name>
    <dbReference type="NCBI Taxonomy" id="360622"/>
    <lineage>
        <taxon>Eukaryota</taxon>
        <taxon>Viridiplantae</taxon>
        <taxon>Streptophyta</taxon>
        <taxon>Embryophyta</taxon>
        <taxon>Tracheophyta</taxon>
        <taxon>Spermatophyta</taxon>
        <taxon>Magnoliopsida</taxon>
        <taxon>eudicotyledons</taxon>
        <taxon>Gunneridae</taxon>
        <taxon>Pentapetalae</taxon>
        <taxon>asterids</taxon>
        <taxon>campanulids</taxon>
        <taxon>Apiales</taxon>
        <taxon>Apiaceae</taxon>
        <taxon>Apioideae</taxon>
        <taxon>apioid superclade</taxon>
        <taxon>Tordylieae</taxon>
        <taxon>Tordyliinae</taxon>
        <taxon>Heracleum</taxon>
    </lineage>
</organism>
<feature type="compositionally biased region" description="Polar residues" evidence="7">
    <location>
        <begin position="29"/>
        <end position="38"/>
    </location>
</feature>
<dbReference type="Pfam" id="PF13912">
    <property type="entry name" value="zf-C2H2_6"/>
    <property type="match status" value="1"/>
</dbReference>
<evidence type="ECO:0000256" key="1">
    <source>
        <dbReference type="ARBA" id="ARBA00004123"/>
    </source>
</evidence>
<dbReference type="InterPro" id="IPR044246">
    <property type="entry name" value="ZFP3-like"/>
</dbReference>
<dbReference type="Gene3D" id="3.30.160.60">
    <property type="entry name" value="Classic Zinc Finger"/>
    <property type="match status" value="1"/>
</dbReference>
<protein>
    <recommendedName>
        <fullName evidence="8">C2H2-type domain-containing protein</fullName>
    </recommendedName>
</protein>
<keyword evidence="10" id="KW-1185">Reference proteome</keyword>
<proteinExistence type="predicted"/>
<accession>A0AAD8J1V2</accession>
<dbReference type="AlphaFoldDB" id="A0AAD8J1V2"/>
<reference evidence="9" key="1">
    <citation type="submission" date="2023-02" db="EMBL/GenBank/DDBJ databases">
        <title>Genome of toxic invasive species Heracleum sosnowskyi carries increased number of genes despite the absence of recent whole-genome duplications.</title>
        <authorList>
            <person name="Schelkunov M."/>
            <person name="Shtratnikova V."/>
            <person name="Makarenko M."/>
            <person name="Klepikova A."/>
            <person name="Omelchenko D."/>
            <person name="Novikova G."/>
            <person name="Obukhova E."/>
            <person name="Bogdanov V."/>
            <person name="Penin A."/>
            <person name="Logacheva M."/>
        </authorList>
    </citation>
    <scope>NUCLEOTIDE SEQUENCE</scope>
    <source>
        <strain evidence="9">Hsosn_3</strain>
        <tissue evidence="9">Leaf</tissue>
    </source>
</reference>
<dbReference type="InterPro" id="IPR036236">
    <property type="entry name" value="Znf_C2H2_sf"/>
</dbReference>
<evidence type="ECO:0000256" key="5">
    <source>
        <dbReference type="ARBA" id="ARBA00023242"/>
    </source>
</evidence>
<dbReference type="PROSITE" id="PS00028">
    <property type="entry name" value="ZINC_FINGER_C2H2_1"/>
    <property type="match status" value="1"/>
</dbReference>
<evidence type="ECO:0000313" key="9">
    <source>
        <dbReference type="EMBL" id="KAK1396185.1"/>
    </source>
</evidence>
<evidence type="ECO:0000256" key="3">
    <source>
        <dbReference type="ARBA" id="ARBA00022771"/>
    </source>
</evidence>
<sequence>MTNQTFQQSPSSQSSASSEMKGNDDLVQPKSQPISNAPPQLLEQPINEEEPEAKKTFPCRYCNKTFSSSMALGGHQNGHRRQRALAKKKAETRVSCQPYPTNYTRYPNYTTGALNNNFSQGMSTDSMTYNNLSHMSMESSTSSNTWRILAEFYAKMGTKPYPATTYAPPAATSTMFFGVGDFFGDSFAPKTTASMGASGSPNVINLEDEEEEKGASALNLDLKL</sequence>
<dbReference type="PANTHER" id="PTHR47287">
    <property type="entry name" value="C2H2 AND C2HC ZINC FINGERS SUPERFAMILY PROTEIN"/>
    <property type="match status" value="1"/>
</dbReference>
<feature type="compositionally biased region" description="Basic residues" evidence="7">
    <location>
        <begin position="77"/>
        <end position="87"/>
    </location>
</feature>
<dbReference type="GO" id="GO:0009788">
    <property type="term" value="P:negative regulation of abscisic acid-activated signaling pathway"/>
    <property type="evidence" value="ECO:0007669"/>
    <property type="project" value="InterPro"/>
</dbReference>
<evidence type="ECO:0000259" key="8">
    <source>
        <dbReference type="PROSITE" id="PS50157"/>
    </source>
</evidence>
<dbReference type="InterPro" id="IPR013087">
    <property type="entry name" value="Znf_C2H2_type"/>
</dbReference>